<protein>
    <submittedName>
        <fullName evidence="2">Uncharacterized protein</fullName>
    </submittedName>
</protein>
<organism evidence="2 3">
    <name type="scientific">Actinokineospora auranticolor</name>
    <dbReference type="NCBI Taxonomy" id="155976"/>
    <lineage>
        <taxon>Bacteria</taxon>
        <taxon>Bacillati</taxon>
        <taxon>Actinomycetota</taxon>
        <taxon>Actinomycetes</taxon>
        <taxon>Pseudonocardiales</taxon>
        <taxon>Pseudonocardiaceae</taxon>
        <taxon>Actinokineospora</taxon>
    </lineage>
</organism>
<keyword evidence="1" id="KW-1133">Transmembrane helix</keyword>
<gene>
    <name evidence="2" type="ORF">CLV40_1179</name>
</gene>
<evidence type="ECO:0000313" key="2">
    <source>
        <dbReference type="EMBL" id="PPK64771.1"/>
    </source>
</evidence>
<dbReference type="Proteomes" id="UP000239203">
    <property type="component" value="Unassembled WGS sequence"/>
</dbReference>
<accession>A0A2S6GHY5</accession>
<proteinExistence type="predicted"/>
<keyword evidence="3" id="KW-1185">Reference proteome</keyword>
<dbReference type="EMBL" id="PTIX01000017">
    <property type="protein sequence ID" value="PPK64771.1"/>
    <property type="molecule type" value="Genomic_DNA"/>
</dbReference>
<feature type="transmembrane region" description="Helical" evidence="1">
    <location>
        <begin position="45"/>
        <end position="64"/>
    </location>
</feature>
<reference evidence="2 3" key="1">
    <citation type="submission" date="2018-02" db="EMBL/GenBank/DDBJ databases">
        <title>Genomic Encyclopedia of Archaeal and Bacterial Type Strains, Phase II (KMG-II): from individual species to whole genera.</title>
        <authorList>
            <person name="Goeker M."/>
        </authorList>
    </citation>
    <scope>NUCLEOTIDE SEQUENCE [LARGE SCALE GENOMIC DNA]</scope>
    <source>
        <strain evidence="2 3">YU 961-1</strain>
    </source>
</reference>
<name>A0A2S6GHY5_9PSEU</name>
<comment type="caution">
    <text evidence="2">The sequence shown here is derived from an EMBL/GenBank/DDBJ whole genome shotgun (WGS) entry which is preliminary data.</text>
</comment>
<sequence>MSTLDTTELARLLRDATAEVTAPPGFDTEVIRGGRRRRFRRRTTVAGTLALVVATGAVTATLPWHHDAPAAGALVSAAHNPMLTTKTRGELRTDTAYLQAAEDAFTYGMARSPNGDQRLVDTPHVYWADETPAGRVAVVIQRRAAERGTAKQANGTYLDLSTLEPTVIGLVVGDKPRLVTAMLGEPHGLADGFTFLFGDHDRYGLVFAELSTLWYSPEWVIGQDGKGARQWTEVPKVDDGVGFFTLPPSVDSRDTRVILGLGPERMAADKLIPINRASLYNEGYDRQRNPIAKRSTNLPADAPIRAVGSTSPPLQDSVVSLQDALVRAGYADPLGPRAEAGFQFIADLPGITSVVALEFTPTFGGSRLYVALRNYDGGVTQWVYISRLTGVDRRIPLSARLQHGIGTLVIAVDKSLRYRTSADAPWIDAGSQVAVLPPSARYCEYRGATGLPEVTALP</sequence>
<dbReference type="RefSeq" id="WP_104481550.1">
    <property type="nucleotide sequence ID" value="NZ_CP154825.1"/>
</dbReference>
<keyword evidence="1" id="KW-0472">Membrane</keyword>
<dbReference type="OrthoDB" id="3673627at2"/>
<evidence type="ECO:0000313" key="3">
    <source>
        <dbReference type="Proteomes" id="UP000239203"/>
    </source>
</evidence>
<dbReference type="AlphaFoldDB" id="A0A2S6GHY5"/>
<keyword evidence="1" id="KW-0812">Transmembrane</keyword>
<evidence type="ECO:0000256" key="1">
    <source>
        <dbReference type="SAM" id="Phobius"/>
    </source>
</evidence>